<dbReference type="Pfam" id="PF12487">
    <property type="entry name" value="DUF3703"/>
    <property type="match status" value="1"/>
</dbReference>
<keyword evidence="2" id="KW-1185">Reference proteome</keyword>
<comment type="caution">
    <text evidence="1">The sequence shown here is derived from an EMBL/GenBank/DDBJ whole genome shotgun (WGS) entry which is preliminary data.</text>
</comment>
<reference evidence="1 2" key="1">
    <citation type="submission" date="2024-03" db="EMBL/GenBank/DDBJ databases">
        <authorList>
            <person name="Jo J.-H."/>
        </authorList>
    </citation>
    <scope>NUCLEOTIDE SEQUENCE [LARGE SCALE GENOMIC DNA]</scope>
    <source>
        <strain evidence="1 2">AS3R-12</strain>
    </source>
</reference>
<name>A0ABU8SBM3_9SPHN</name>
<dbReference type="InterPro" id="IPR022172">
    <property type="entry name" value="DUF3703"/>
</dbReference>
<dbReference type="EMBL" id="JBBHJY010000005">
    <property type="protein sequence ID" value="MEJ6010658.1"/>
    <property type="molecule type" value="Genomic_DNA"/>
</dbReference>
<evidence type="ECO:0000313" key="2">
    <source>
        <dbReference type="Proteomes" id="UP001379235"/>
    </source>
</evidence>
<proteinExistence type="predicted"/>
<sequence>MTRDLAQAVMAEEFAAFDAAHRAGNREAAWHALEHAHIVAQPYLGLHLASHWTMLTYALRRRDGREALGQCLRLALVPLGAITGRLPVGNTGRSHVSAFRPMPIPQALLNRMDGKP</sequence>
<protein>
    <submittedName>
        <fullName evidence="1">DUF3703 domain-containing protein</fullName>
    </submittedName>
</protein>
<organism evidence="1 2">
    <name type="scientific">Novosphingobium aquae</name>
    <dbReference type="NCBI Taxonomy" id="3133435"/>
    <lineage>
        <taxon>Bacteria</taxon>
        <taxon>Pseudomonadati</taxon>
        <taxon>Pseudomonadota</taxon>
        <taxon>Alphaproteobacteria</taxon>
        <taxon>Sphingomonadales</taxon>
        <taxon>Sphingomonadaceae</taxon>
        <taxon>Novosphingobium</taxon>
    </lineage>
</organism>
<accession>A0ABU8SBM3</accession>
<evidence type="ECO:0000313" key="1">
    <source>
        <dbReference type="EMBL" id="MEJ6010658.1"/>
    </source>
</evidence>
<dbReference type="Proteomes" id="UP001379235">
    <property type="component" value="Unassembled WGS sequence"/>
</dbReference>
<dbReference type="RefSeq" id="WP_339967412.1">
    <property type="nucleotide sequence ID" value="NZ_JBBHJY010000005.1"/>
</dbReference>
<gene>
    <name evidence="1" type="ORF">WG900_12105</name>
</gene>